<organism evidence="1 2">
    <name type="scientific">Candidatus Merdivivens pullistercoris</name>
    <dbReference type="NCBI Taxonomy" id="2840873"/>
    <lineage>
        <taxon>Bacteria</taxon>
        <taxon>Pseudomonadati</taxon>
        <taxon>Bacteroidota</taxon>
        <taxon>Bacteroidia</taxon>
        <taxon>Bacteroidales</taxon>
        <taxon>Muribaculaceae</taxon>
        <taxon>Muribaculaceae incertae sedis</taxon>
        <taxon>Candidatus Merdivivens</taxon>
    </lineage>
</organism>
<gene>
    <name evidence="1" type="ORF">IAB93_01060</name>
</gene>
<evidence type="ECO:0000313" key="1">
    <source>
        <dbReference type="EMBL" id="MBO8464568.1"/>
    </source>
</evidence>
<accession>A0A9D9N8M2</accession>
<dbReference type="EMBL" id="JADIME010000013">
    <property type="protein sequence ID" value="MBO8464568.1"/>
    <property type="molecule type" value="Genomic_DNA"/>
</dbReference>
<evidence type="ECO:0000313" key="2">
    <source>
        <dbReference type="Proteomes" id="UP000823597"/>
    </source>
</evidence>
<dbReference type="PROSITE" id="PS51257">
    <property type="entry name" value="PROKAR_LIPOPROTEIN"/>
    <property type="match status" value="1"/>
</dbReference>
<proteinExistence type="predicted"/>
<reference evidence="1" key="1">
    <citation type="submission" date="2020-10" db="EMBL/GenBank/DDBJ databases">
        <authorList>
            <person name="Gilroy R."/>
        </authorList>
    </citation>
    <scope>NUCLEOTIDE SEQUENCE</scope>
    <source>
        <strain evidence="1">10037</strain>
    </source>
</reference>
<name>A0A9D9N8M2_9BACT</name>
<reference evidence="1" key="2">
    <citation type="journal article" date="2021" name="PeerJ">
        <title>Extensive microbial diversity within the chicken gut microbiome revealed by metagenomics and culture.</title>
        <authorList>
            <person name="Gilroy R."/>
            <person name="Ravi A."/>
            <person name="Getino M."/>
            <person name="Pursley I."/>
            <person name="Horton D.L."/>
            <person name="Alikhan N.F."/>
            <person name="Baker D."/>
            <person name="Gharbi K."/>
            <person name="Hall N."/>
            <person name="Watson M."/>
            <person name="Adriaenssens E.M."/>
            <person name="Foster-Nyarko E."/>
            <person name="Jarju S."/>
            <person name="Secka A."/>
            <person name="Antonio M."/>
            <person name="Oren A."/>
            <person name="Chaudhuri R.R."/>
            <person name="La Ragione R."/>
            <person name="Hildebrand F."/>
            <person name="Pallen M.J."/>
        </authorList>
    </citation>
    <scope>NUCLEOTIDE SEQUENCE</scope>
    <source>
        <strain evidence="1">10037</strain>
    </source>
</reference>
<dbReference type="AlphaFoldDB" id="A0A9D9N8M2"/>
<comment type="caution">
    <text evidence="1">The sequence shown here is derived from an EMBL/GenBank/DDBJ whole genome shotgun (WGS) entry which is preliminary data.</text>
</comment>
<sequence length="269" mass="30335">MHNHISRAIAVAAILGIFLSSCNILEDRNECPCRLLFKAVDLPDGQHVPIIYIYDGNTMKERIEVPAGQLSEGYVHDIDRKKNVEIYVWCDTTGYVFPAFAIDGPEILGENGEDFPALYKFGTFMDTRVEEAEVTIDFNKRFATLNASILNEENDIGGLYLEGYSNGYKINGEPVSGKFYCRPDFTYRDKYVSFSTRLPQQTDDGLMIGIYDMDGDSYKIPLGKILASKGYNWEAKDLMDIELTINGNLMEIRLGNAEWVTGSWGDLIL</sequence>
<protein>
    <submittedName>
        <fullName evidence="1">Uncharacterized protein</fullName>
    </submittedName>
</protein>
<dbReference type="Proteomes" id="UP000823597">
    <property type="component" value="Unassembled WGS sequence"/>
</dbReference>